<evidence type="ECO:0000313" key="3">
    <source>
        <dbReference type="Proteomes" id="UP001603857"/>
    </source>
</evidence>
<dbReference type="EMBL" id="JBGMDY010000001">
    <property type="protein sequence ID" value="KAL2347413.1"/>
    <property type="molecule type" value="Genomic_DNA"/>
</dbReference>
<evidence type="ECO:0000313" key="2">
    <source>
        <dbReference type="EMBL" id="KAL2347413.1"/>
    </source>
</evidence>
<feature type="region of interest" description="Disordered" evidence="1">
    <location>
        <begin position="117"/>
        <end position="160"/>
    </location>
</feature>
<feature type="region of interest" description="Disordered" evidence="1">
    <location>
        <begin position="69"/>
        <end position="104"/>
    </location>
</feature>
<reference evidence="2 3" key="1">
    <citation type="submission" date="2024-08" db="EMBL/GenBank/DDBJ databases">
        <title>Insights into the chromosomal genome structure of Flemingia macrophylla.</title>
        <authorList>
            <person name="Ding Y."/>
            <person name="Zhao Y."/>
            <person name="Bi W."/>
            <person name="Wu M."/>
            <person name="Zhao G."/>
            <person name="Gong Y."/>
            <person name="Li W."/>
            <person name="Zhang P."/>
        </authorList>
    </citation>
    <scope>NUCLEOTIDE SEQUENCE [LARGE SCALE GENOMIC DNA]</scope>
    <source>
        <strain evidence="2">DYQJB</strain>
        <tissue evidence="2">Leaf</tissue>
    </source>
</reference>
<sequence length="168" mass="18260">MCLEMVPNYFLTSNLVVRDRTESVFVFQELGTFSKKACFKLHGDVGGSPKVRDKGGASGHGNVVEKALGKGSEEVAQQSSNWDNNVMGKDLGKGSDEVAQQSSNWDNMRVFVNREPSLSTSEEEVNVEDPVGVSPSCKGKEVMVEESESPLSTGQEQVNLDLAVVEHH</sequence>
<accession>A0ABD1NH04</accession>
<name>A0ABD1NH04_9FABA</name>
<comment type="caution">
    <text evidence="2">The sequence shown here is derived from an EMBL/GenBank/DDBJ whole genome shotgun (WGS) entry which is preliminary data.</text>
</comment>
<protein>
    <submittedName>
        <fullName evidence="2">Uncharacterized protein</fullName>
    </submittedName>
</protein>
<feature type="compositionally biased region" description="Polar residues" evidence="1">
    <location>
        <begin position="149"/>
        <end position="158"/>
    </location>
</feature>
<dbReference type="Proteomes" id="UP001603857">
    <property type="component" value="Unassembled WGS sequence"/>
</dbReference>
<feature type="compositionally biased region" description="Polar residues" evidence="1">
    <location>
        <begin position="75"/>
        <end position="84"/>
    </location>
</feature>
<evidence type="ECO:0000256" key="1">
    <source>
        <dbReference type="SAM" id="MobiDB-lite"/>
    </source>
</evidence>
<organism evidence="2 3">
    <name type="scientific">Flemingia macrophylla</name>
    <dbReference type="NCBI Taxonomy" id="520843"/>
    <lineage>
        <taxon>Eukaryota</taxon>
        <taxon>Viridiplantae</taxon>
        <taxon>Streptophyta</taxon>
        <taxon>Embryophyta</taxon>
        <taxon>Tracheophyta</taxon>
        <taxon>Spermatophyta</taxon>
        <taxon>Magnoliopsida</taxon>
        <taxon>eudicotyledons</taxon>
        <taxon>Gunneridae</taxon>
        <taxon>Pentapetalae</taxon>
        <taxon>rosids</taxon>
        <taxon>fabids</taxon>
        <taxon>Fabales</taxon>
        <taxon>Fabaceae</taxon>
        <taxon>Papilionoideae</taxon>
        <taxon>50 kb inversion clade</taxon>
        <taxon>NPAAA clade</taxon>
        <taxon>indigoferoid/millettioid clade</taxon>
        <taxon>Phaseoleae</taxon>
        <taxon>Flemingia</taxon>
    </lineage>
</organism>
<dbReference type="AlphaFoldDB" id="A0ABD1NH04"/>
<keyword evidence="3" id="KW-1185">Reference proteome</keyword>
<proteinExistence type="predicted"/>
<gene>
    <name evidence="2" type="ORF">Fmac_001413</name>
</gene>